<gene>
    <name evidence="3" type="ORF">EHS25_003510</name>
</gene>
<protein>
    <recommendedName>
        <fullName evidence="2">Glutamine amidotransferase domain-containing protein</fullName>
    </recommendedName>
</protein>
<dbReference type="SUPFAM" id="SSF52317">
    <property type="entry name" value="Class I glutamine amidotransferase-like"/>
    <property type="match status" value="1"/>
</dbReference>
<reference evidence="3 4" key="1">
    <citation type="submission" date="2018-11" db="EMBL/GenBank/DDBJ databases">
        <title>Genome sequence of Saitozyma podzolica DSM 27192.</title>
        <authorList>
            <person name="Aliyu H."/>
            <person name="Gorte O."/>
            <person name="Ochsenreither K."/>
        </authorList>
    </citation>
    <scope>NUCLEOTIDE SEQUENCE [LARGE SCALE GENOMIC DNA]</scope>
    <source>
        <strain evidence="3 4">DSM 27192</strain>
    </source>
</reference>
<comment type="caution">
    <text evidence="3">The sequence shown here is derived from an EMBL/GenBank/DDBJ whole genome shotgun (WGS) entry which is preliminary data.</text>
</comment>
<proteinExistence type="predicted"/>
<dbReference type="EMBL" id="RSCD01000018">
    <property type="protein sequence ID" value="RSH87022.1"/>
    <property type="molecule type" value="Genomic_DNA"/>
</dbReference>
<dbReference type="PROSITE" id="PS51273">
    <property type="entry name" value="GATASE_TYPE_1"/>
    <property type="match status" value="1"/>
</dbReference>
<name>A0A427Y7H1_9TREE</name>
<evidence type="ECO:0000313" key="3">
    <source>
        <dbReference type="EMBL" id="RSH87022.1"/>
    </source>
</evidence>
<dbReference type="Pfam" id="PF00117">
    <property type="entry name" value="GATase"/>
    <property type="match status" value="1"/>
</dbReference>
<dbReference type="GO" id="GO:0005829">
    <property type="term" value="C:cytosol"/>
    <property type="evidence" value="ECO:0007669"/>
    <property type="project" value="TreeGrafter"/>
</dbReference>
<dbReference type="GO" id="GO:0005634">
    <property type="term" value="C:nucleus"/>
    <property type="evidence" value="ECO:0007669"/>
    <property type="project" value="TreeGrafter"/>
</dbReference>
<feature type="signal peptide" evidence="1">
    <location>
        <begin position="1"/>
        <end position="22"/>
    </location>
</feature>
<dbReference type="CDD" id="cd01741">
    <property type="entry name" value="GATase1_1"/>
    <property type="match status" value="1"/>
</dbReference>
<dbReference type="InterPro" id="IPR017926">
    <property type="entry name" value="GATASE"/>
</dbReference>
<dbReference type="InterPro" id="IPR044992">
    <property type="entry name" value="ChyE-like"/>
</dbReference>
<dbReference type="PANTHER" id="PTHR42695:SF5">
    <property type="entry name" value="GLUTAMINE AMIDOTRANSFERASE YLR126C-RELATED"/>
    <property type="match status" value="1"/>
</dbReference>
<dbReference type="Gene3D" id="3.40.50.880">
    <property type="match status" value="1"/>
</dbReference>
<evidence type="ECO:0000313" key="4">
    <source>
        <dbReference type="Proteomes" id="UP000279259"/>
    </source>
</evidence>
<dbReference type="AlphaFoldDB" id="A0A427Y7H1"/>
<feature type="domain" description="Glutamine amidotransferase" evidence="2">
    <location>
        <begin position="100"/>
        <end position="236"/>
    </location>
</feature>
<evidence type="ECO:0000256" key="1">
    <source>
        <dbReference type="SAM" id="SignalP"/>
    </source>
</evidence>
<feature type="chain" id="PRO_5019244880" description="Glutamine amidotransferase domain-containing protein" evidence="1">
    <location>
        <begin position="23"/>
        <end position="287"/>
    </location>
</feature>
<organism evidence="3 4">
    <name type="scientific">Saitozyma podzolica</name>
    <dbReference type="NCBI Taxonomy" id="1890683"/>
    <lineage>
        <taxon>Eukaryota</taxon>
        <taxon>Fungi</taxon>
        <taxon>Dikarya</taxon>
        <taxon>Basidiomycota</taxon>
        <taxon>Agaricomycotina</taxon>
        <taxon>Tremellomycetes</taxon>
        <taxon>Tremellales</taxon>
        <taxon>Trimorphomycetaceae</taxon>
        <taxon>Saitozyma</taxon>
    </lineage>
</organism>
<dbReference type="PANTHER" id="PTHR42695">
    <property type="entry name" value="GLUTAMINE AMIDOTRANSFERASE YLR126C-RELATED"/>
    <property type="match status" value="1"/>
</dbReference>
<dbReference type="OrthoDB" id="92161at2759"/>
<keyword evidence="1" id="KW-0732">Signal</keyword>
<dbReference type="InterPro" id="IPR029062">
    <property type="entry name" value="Class_I_gatase-like"/>
</dbReference>
<sequence length="287" mass="31555">MSRRSIRVALLLCDTPLPAVVAESGTYLNIFTRWLESALESYPDSDIAQNTQVVVDGYDVVDKHEYPPESTLRAGSPNSYDVVMLTGSKHTAHDLANPFIPPLIEFVRHVGTSPDTHHVKLVGICFGHQIISIAMGGECVRGDNGWEIGVYGNELTREGRYWWTGDVEGQGGEEKIFVEQMHRDHVPSLPPGFTLLGRTPRYAVHSMVKLHPSSTPTRPVAQILTIQGHPEFTPSVVSHIVDARSAMGIFDDAATKEARRRLGGKDGSGGEGYGRVGWAVWRMMLGK</sequence>
<keyword evidence="4" id="KW-1185">Reference proteome</keyword>
<accession>A0A427Y7H1</accession>
<evidence type="ECO:0000259" key="2">
    <source>
        <dbReference type="Pfam" id="PF00117"/>
    </source>
</evidence>
<dbReference type="STRING" id="1890683.A0A427Y7H1"/>
<dbReference type="Proteomes" id="UP000279259">
    <property type="component" value="Unassembled WGS sequence"/>
</dbReference>